<dbReference type="AlphaFoldDB" id="A0A369AP42"/>
<proteinExistence type="predicted"/>
<organism evidence="1 2">
    <name type="scientific">Anaerobacterium chartisolvens</name>
    <dbReference type="NCBI Taxonomy" id="1297424"/>
    <lineage>
        <taxon>Bacteria</taxon>
        <taxon>Bacillati</taxon>
        <taxon>Bacillota</taxon>
        <taxon>Clostridia</taxon>
        <taxon>Eubacteriales</taxon>
        <taxon>Oscillospiraceae</taxon>
        <taxon>Anaerobacterium</taxon>
    </lineage>
</organism>
<protein>
    <submittedName>
        <fullName evidence="1">Uncharacterized protein</fullName>
    </submittedName>
</protein>
<evidence type="ECO:0000313" key="1">
    <source>
        <dbReference type="EMBL" id="RCX11132.1"/>
    </source>
</evidence>
<reference evidence="1 2" key="1">
    <citation type="submission" date="2018-07" db="EMBL/GenBank/DDBJ databases">
        <title>Genomic Encyclopedia of Type Strains, Phase IV (KMG-IV): sequencing the most valuable type-strain genomes for metagenomic binning, comparative biology and taxonomic classification.</title>
        <authorList>
            <person name="Goeker M."/>
        </authorList>
    </citation>
    <scope>NUCLEOTIDE SEQUENCE [LARGE SCALE GENOMIC DNA]</scope>
    <source>
        <strain evidence="1 2">DSM 27016</strain>
    </source>
</reference>
<name>A0A369AP42_9FIRM</name>
<comment type="caution">
    <text evidence="1">The sequence shown here is derived from an EMBL/GenBank/DDBJ whole genome shotgun (WGS) entry which is preliminary data.</text>
</comment>
<dbReference type="Proteomes" id="UP000253034">
    <property type="component" value="Unassembled WGS sequence"/>
</dbReference>
<evidence type="ECO:0000313" key="2">
    <source>
        <dbReference type="Proteomes" id="UP000253034"/>
    </source>
</evidence>
<keyword evidence="2" id="KW-1185">Reference proteome</keyword>
<accession>A0A369AP42</accession>
<dbReference type="EMBL" id="QPJT01000027">
    <property type="protein sequence ID" value="RCX11132.1"/>
    <property type="molecule type" value="Genomic_DNA"/>
</dbReference>
<gene>
    <name evidence="1" type="ORF">DFR58_1278</name>
</gene>
<sequence>MKIKTFTSLTEWYHLITRLEDYKEEALIYKKMFLKKK</sequence>